<accession>A0AAD7VPN2</accession>
<feature type="compositionally biased region" description="Polar residues" evidence="1">
    <location>
        <begin position="340"/>
        <end position="357"/>
    </location>
</feature>
<comment type="caution">
    <text evidence="2">The sequence shown here is derived from an EMBL/GenBank/DDBJ whole genome shotgun (WGS) entry which is preliminary data.</text>
</comment>
<dbReference type="AlphaFoldDB" id="A0AAD7VPN2"/>
<sequence>MATDTDNHYHYSWSYPDIQSDHQHPEDVSTSEILDHGSISFGRFAAESLAWERRSAFSHNRCQEELDKFRAPGLVAQKKAYFEEFFKKARAMKTLQAEQQETSQCQPCQDARSNTPQAESSIDLVVLKEEKNSENACQTQISEDHLTDKNASRSGILCVPEGLNKQISYHDNNSLRAIEADETSLSSYANESEYFPVEASSLTTPLVSRSSEDAKQGCLISNSVKIKPSSAMAHTTILSAKGDVSSAGNKKLDLRIIKDSPKSNGRLKPSNHSKISEHPKVSSSSTVRSVSVARDSPASSSPSCGGGTQKVTSTVKGWQGKLPKKLPDHAKPMQRKMEATVTSGLRNNAQDNRNRLQVSRKHLNMNDCQMRLKGGESESQRPKAASRKLPLQNNRVKSGGWSSVDGAKQKEGGKESNARPGKDAQSRQSTKSTICKTLNSKLGEKVALSRPGDVTHAQREPRLKMPSWR</sequence>
<dbReference type="InterPro" id="IPR044216">
    <property type="entry name" value="WDL7"/>
</dbReference>
<keyword evidence="3" id="KW-1185">Reference proteome</keyword>
<dbReference type="EMBL" id="JARAOO010000001">
    <property type="protein sequence ID" value="KAJ7982718.1"/>
    <property type="molecule type" value="Genomic_DNA"/>
</dbReference>
<evidence type="ECO:0000313" key="3">
    <source>
        <dbReference type="Proteomes" id="UP001163823"/>
    </source>
</evidence>
<feature type="compositionally biased region" description="Low complexity" evidence="1">
    <location>
        <begin position="281"/>
        <end position="303"/>
    </location>
</feature>
<dbReference type="EMBL" id="JARAOO010000001">
    <property type="protein sequence ID" value="KAJ7982719.1"/>
    <property type="molecule type" value="Genomic_DNA"/>
</dbReference>
<feature type="region of interest" description="Disordered" evidence="1">
    <location>
        <begin position="255"/>
        <end position="469"/>
    </location>
</feature>
<feature type="compositionally biased region" description="Basic and acidic residues" evidence="1">
    <location>
        <begin position="407"/>
        <end position="425"/>
    </location>
</feature>
<name>A0AAD7VPN2_QUISA</name>
<evidence type="ECO:0000256" key="1">
    <source>
        <dbReference type="SAM" id="MobiDB-lite"/>
    </source>
</evidence>
<protein>
    <submittedName>
        <fullName evidence="2">Protein WVD2-like 7</fullName>
    </submittedName>
</protein>
<organism evidence="2 3">
    <name type="scientific">Quillaja saponaria</name>
    <name type="common">Soap bark tree</name>
    <dbReference type="NCBI Taxonomy" id="32244"/>
    <lineage>
        <taxon>Eukaryota</taxon>
        <taxon>Viridiplantae</taxon>
        <taxon>Streptophyta</taxon>
        <taxon>Embryophyta</taxon>
        <taxon>Tracheophyta</taxon>
        <taxon>Spermatophyta</taxon>
        <taxon>Magnoliopsida</taxon>
        <taxon>eudicotyledons</taxon>
        <taxon>Gunneridae</taxon>
        <taxon>Pentapetalae</taxon>
        <taxon>rosids</taxon>
        <taxon>fabids</taxon>
        <taxon>Fabales</taxon>
        <taxon>Quillajaceae</taxon>
        <taxon>Quillaja</taxon>
    </lineage>
</organism>
<gene>
    <name evidence="2" type="ORF">O6P43_001809</name>
</gene>
<proteinExistence type="predicted"/>
<reference evidence="2 3" key="1">
    <citation type="journal article" date="2023" name="Science">
        <title>Elucidation of the pathway for biosynthesis of saponin adjuvants from the soapbark tree.</title>
        <authorList>
            <person name="Reed J."/>
            <person name="Orme A."/>
            <person name="El-Demerdash A."/>
            <person name="Owen C."/>
            <person name="Martin L.B.B."/>
            <person name="Misra R.C."/>
            <person name="Kikuchi S."/>
            <person name="Rejzek M."/>
            <person name="Martin A.C."/>
            <person name="Harkess A."/>
            <person name="Leebens-Mack J."/>
            <person name="Louveau T."/>
            <person name="Stephenson M.J."/>
            <person name="Osbourn A."/>
        </authorList>
    </citation>
    <scope>NUCLEOTIDE SEQUENCE [LARGE SCALE GENOMIC DNA]</scope>
    <source>
        <strain evidence="2">S10</strain>
    </source>
</reference>
<feature type="compositionally biased region" description="Basic and acidic residues" evidence="1">
    <location>
        <begin position="325"/>
        <end position="338"/>
    </location>
</feature>
<dbReference type="Proteomes" id="UP001163823">
    <property type="component" value="Chromosome 1"/>
</dbReference>
<evidence type="ECO:0000313" key="2">
    <source>
        <dbReference type="EMBL" id="KAJ7982719.1"/>
    </source>
</evidence>
<dbReference type="PANTHER" id="PTHR47067">
    <property type="entry name" value="TPX2 (TARGETING PROTEIN FOR XKLP2) PROTEIN FAMILY-RELATED"/>
    <property type="match status" value="1"/>
</dbReference>
<feature type="compositionally biased region" description="Polar residues" evidence="1">
    <location>
        <begin position="426"/>
        <end position="440"/>
    </location>
</feature>
<dbReference type="PANTHER" id="PTHR47067:SF4">
    <property type="entry name" value="PROTEIN WVD2-LIKE 7 ISOFORM X1"/>
    <property type="match status" value="1"/>
</dbReference>